<evidence type="ECO:0008006" key="4">
    <source>
        <dbReference type="Google" id="ProtNLM"/>
    </source>
</evidence>
<feature type="region of interest" description="Disordered" evidence="1">
    <location>
        <begin position="64"/>
        <end position="89"/>
    </location>
</feature>
<dbReference type="STRING" id="247633.GP2143_04705"/>
<dbReference type="Proteomes" id="UP000004931">
    <property type="component" value="Unassembled WGS sequence"/>
</dbReference>
<protein>
    <recommendedName>
        <fullName evidence="4">DUF1315 domain-containing protein</fullName>
    </recommendedName>
</protein>
<evidence type="ECO:0000313" key="3">
    <source>
        <dbReference type="Proteomes" id="UP000004931"/>
    </source>
</evidence>
<comment type="caution">
    <text evidence="2">The sequence shown here is derived from an EMBL/GenBank/DDBJ whole genome shotgun (WGS) entry which is preliminary data.</text>
</comment>
<sequence>MNFEQLISNITPDIHASLKKAVELRKWPDGRLLTSEQLTLCMEAVISYEHRFIDEKDRVGYINKGSKSDGDVCDDTSDGGDQETPLKWT</sequence>
<feature type="compositionally biased region" description="Acidic residues" evidence="1">
    <location>
        <begin position="71"/>
        <end position="81"/>
    </location>
</feature>
<dbReference type="EMBL" id="AAVT01000002">
    <property type="protein sequence ID" value="EAW31721.1"/>
    <property type="molecule type" value="Genomic_DNA"/>
</dbReference>
<gene>
    <name evidence="2" type="ORF">GP2143_04705</name>
</gene>
<evidence type="ECO:0000313" key="2">
    <source>
        <dbReference type="EMBL" id="EAW31721.1"/>
    </source>
</evidence>
<name>A0YAZ1_9GAMM</name>
<proteinExistence type="predicted"/>
<reference evidence="2 3" key="1">
    <citation type="journal article" date="2010" name="J. Bacteriol.">
        <title>Genome sequence of the oligotrophic marine Gammaproteobacterium HTCC2143, isolated from the Oregon Coast.</title>
        <authorList>
            <person name="Oh H.M."/>
            <person name="Kang I."/>
            <person name="Ferriera S."/>
            <person name="Giovannoni S.J."/>
            <person name="Cho J.C."/>
        </authorList>
    </citation>
    <scope>NUCLEOTIDE SEQUENCE [LARGE SCALE GENOMIC DNA]</scope>
    <source>
        <strain evidence="2 3">HTCC2143</strain>
    </source>
</reference>
<dbReference type="Pfam" id="PF07023">
    <property type="entry name" value="DUF1315"/>
    <property type="match status" value="1"/>
</dbReference>
<accession>A0YAZ1</accession>
<organism evidence="2 3">
    <name type="scientific">marine gamma proteobacterium HTCC2143</name>
    <dbReference type="NCBI Taxonomy" id="247633"/>
    <lineage>
        <taxon>Bacteria</taxon>
        <taxon>Pseudomonadati</taxon>
        <taxon>Pseudomonadota</taxon>
        <taxon>Gammaproteobacteria</taxon>
        <taxon>Cellvibrionales</taxon>
        <taxon>Spongiibacteraceae</taxon>
        <taxon>BD1-7 clade</taxon>
    </lineage>
</organism>
<dbReference type="OrthoDB" id="5616307at2"/>
<dbReference type="InterPro" id="IPR009749">
    <property type="entry name" value="DUF1315"/>
</dbReference>
<dbReference type="eggNOG" id="COG3139">
    <property type="taxonomic scope" value="Bacteria"/>
</dbReference>
<evidence type="ECO:0000256" key="1">
    <source>
        <dbReference type="SAM" id="MobiDB-lite"/>
    </source>
</evidence>
<keyword evidence="3" id="KW-1185">Reference proteome</keyword>
<dbReference type="AlphaFoldDB" id="A0YAZ1"/>